<name>A0ABV1EMC0_9FIRM</name>
<proteinExistence type="inferred from homology"/>
<feature type="compositionally biased region" description="Low complexity" evidence="3">
    <location>
        <begin position="251"/>
        <end position="267"/>
    </location>
</feature>
<dbReference type="Gene3D" id="1.10.10.1320">
    <property type="entry name" value="Anti-sigma factor, zinc-finger domain"/>
    <property type="match status" value="1"/>
</dbReference>
<sequence>MQECEAALELISAQLDGELTAEEAARLEAHLAQCPQCRALLADLTALHEAMPRQEVPPPAGLKDGVMARIAAETPIPFAPPARKKVRWKAWASLAAVLAIVLVGSGPLREWNAAGSPASDLARTQLQAPAMSDVAGNDSAQAPEDESSQTGSASDVSPNTATVQDEPESAAQPQQASAPPVNEAVPEDAGGAAQPDSQVGFTSQSEKQASGASGGTQPPAAPTAPAAESAPTPQPSPAEDPNGLRSASPLTIAPAAEPAPSATPTVLSEEEARAALLLWLEEEENGETDPQASPQPASIEVTGLGLSSDGKFYRFQRVCEEGENATIVYLVSLDGSEIRTETP</sequence>
<dbReference type="InterPro" id="IPR041916">
    <property type="entry name" value="Anti_sigma_zinc_sf"/>
</dbReference>
<gene>
    <name evidence="5" type="ORF">WMO45_04355</name>
</gene>
<keyword evidence="6" id="KW-1185">Reference proteome</keyword>
<feature type="compositionally biased region" description="Polar residues" evidence="3">
    <location>
        <begin position="195"/>
        <end position="208"/>
    </location>
</feature>
<evidence type="ECO:0000259" key="4">
    <source>
        <dbReference type="Pfam" id="PF13490"/>
    </source>
</evidence>
<feature type="domain" description="Putative zinc-finger" evidence="4">
    <location>
        <begin position="4"/>
        <end position="38"/>
    </location>
</feature>
<feature type="compositionally biased region" description="Polar residues" evidence="3">
    <location>
        <begin position="148"/>
        <end position="163"/>
    </location>
</feature>
<feature type="compositionally biased region" description="Low complexity" evidence="3">
    <location>
        <begin position="209"/>
        <end position="231"/>
    </location>
</feature>
<dbReference type="EMBL" id="JBBMFT010000002">
    <property type="protein sequence ID" value="MEQ2455744.1"/>
    <property type="molecule type" value="Genomic_DNA"/>
</dbReference>
<reference evidence="5 6" key="1">
    <citation type="submission" date="2024-03" db="EMBL/GenBank/DDBJ databases">
        <title>Human intestinal bacterial collection.</title>
        <authorList>
            <person name="Pauvert C."/>
            <person name="Hitch T.C.A."/>
            <person name="Clavel T."/>
        </authorList>
    </citation>
    <scope>NUCLEOTIDE SEQUENCE [LARGE SCALE GENOMIC DNA]</scope>
    <source>
        <strain evidence="5 6">CLA-AP-H34</strain>
    </source>
</reference>
<protein>
    <recommendedName>
        <fullName evidence="2">Anti-sigma-W factor RsiW</fullName>
    </recommendedName>
</protein>
<dbReference type="Pfam" id="PF13490">
    <property type="entry name" value="zf-HC2"/>
    <property type="match status" value="1"/>
</dbReference>
<comment type="caution">
    <text evidence="5">The sequence shown here is derived from an EMBL/GenBank/DDBJ whole genome shotgun (WGS) entry which is preliminary data.</text>
</comment>
<dbReference type="RefSeq" id="WP_349139346.1">
    <property type="nucleotide sequence ID" value="NZ_JBBMFT010000002.1"/>
</dbReference>
<evidence type="ECO:0000256" key="2">
    <source>
        <dbReference type="ARBA" id="ARBA00024438"/>
    </source>
</evidence>
<evidence type="ECO:0000256" key="3">
    <source>
        <dbReference type="SAM" id="MobiDB-lite"/>
    </source>
</evidence>
<feature type="region of interest" description="Disordered" evidence="3">
    <location>
        <begin position="129"/>
        <end position="302"/>
    </location>
</feature>
<feature type="compositionally biased region" description="Low complexity" evidence="3">
    <location>
        <begin position="169"/>
        <end position="180"/>
    </location>
</feature>
<dbReference type="InterPro" id="IPR027383">
    <property type="entry name" value="Znf_put"/>
</dbReference>
<dbReference type="Proteomes" id="UP001440599">
    <property type="component" value="Unassembled WGS sequence"/>
</dbReference>
<comment type="similarity">
    <text evidence="1">Belongs to the zinc-associated anti-sigma factor (ZAS) superfamily. Anti-sigma-W factor family.</text>
</comment>
<evidence type="ECO:0000313" key="5">
    <source>
        <dbReference type="EMBL" id="MEQ2455744.1"/>
    </source>
</evidence>
<organism evidence="5 6">
    <name type="scientific">Flavonifractor hominis</name>
    <dbReference type="NCBI Taxonomy" id="3133178"/>
    <lineage>
        <taxon>Bacteria</taxon>
        <taxon>Bacillati</taxon>
        <taxon>Bacillota</taxon>
        <taxon>Clostridia</taxon>
        <taxon>Eubacteriales</taxon>
        <taxon>Oscillospiraceae</taxon>
        <taxon>Flavonifractor</taxon>
    </lineage>
</organism>
<evidence type="ECO:0000313" key="6">
    <source>
        <dbReference type="Proteomes" id="UP001440599"/>
    </source>
</evidence>
<evidence type="ECO:0000256" key="1">
    <source>
        <dbReference type="ARBA" id="ARBA00024353"/>
    </source>
</evidence>
<accession>A0ABV1EMC0</accession>